<dbReference type="Proteomes" id="UP000784294">
    <property type="component" value="Unassembled WGS sequence"/>
</dbReference>
<accession>A0A3S5AG16</accession>
<reference evidence="1" key="1">
    <citation type="submission" date="2018-11" db="EMBL/GenBank/DDBJ databases">
        <authorList>
            <consortium name="Pathogen Informatics"/>
        </authorList>
    </citation>
    <scope>NUCLEOTIDE SEQUENCE</scope>
</reference>
<proteinExistence type="predicted"/>
<evidence type="ECO:0000313" key="2">
    <source>
        <dbReference type="Proteomes" id="UP000784294"/>
    </source>
</evidence>
<name>A0A3S5AG16_9PLAT</name>
<gene>
    <name evidence="1" type="ORF">PXEA_LOCUS29544</name>
</gene>
<evidence type="ECO:0000313" key="1">
    <source>
        <dbReference type="EMBL" id="VEL36104.1"/>
    </source>
</evidence>
<protein>
    <submittedName>
        <fullName evidence="1">Uncharacterized protein</fullName>
    </submittedName>
</protein>
<dbReference type="EMBL" id="CAAALY010251405">
    <property type="protein sequence ID" value="VEL36104.1"/>
    <property type="molecule type" value="Genomic_DNA"/>
</dbReference>
<comment type="caution">
    <text evidence="1">The sequence shown here is derived from an EMBL/GenBank/DDBJ whole genome shotgun (WGS) entry which is preliminary data.</text>
</comment>
<dbReference type="AlphaFoldDB" id="A0A3S5AG16"/>
<sequence length="228" mass="24682">MDSGLGKVVNTYKYYVWLCLEPLVRNHFLNRPFIAYAIAMTDPSFELPVAASLSKLALKSCLCFPANFMLVDPSPVSVVLVWRAWVRFDFNLLLSFLHGLASTRSPVPLTTTHSLYGWANESLLDLVFVDIFVLNLEAELSIYQQRKKHLYCGVGGVSSAGAPRSSAAGVLGGDNDFETTAALTATFNFTGTSAAASGATMQECFIQVPISSARLIPQLTGSGKCLIT</sequence>
<keyword evidence="2" id="KW-1185">Reference proteome</keyword>
<organism evidence="1 2">
    <name type="scientific">Protopolystoma xenopodis</name>
    <dbReference type="NCBI Taxonomy" id="117903"/>
    <lineage>
        <taxon>Eukaryota</taxon>
        <taxon>Metazoa</taxon>
        <taxon>Spiralia</taxon>
        <taxon>Lophotrochozoa</taxon>
        <taxon>Platyhelminthes</taxon>
        <taxon>Monogenea</taxon>
        <taxon>Polyopisthocotylea</taxon>
        <taxon>Polystomatidea</taxon>
        <taxon>Polystomatidae</taxon>
        <taxon>Protopolystoma</taxon>
    </lineage>
</organism>